<dbReference type="PANTHER" id="PTHR30469">
    <property type="entry name" value="MULTIDRUG RESISTANCE PROTEIN MDTA"/>
    <property type="match status" value="1"/>
</dbReference>
<protein>
    <recommendedName>
        <fullName evidence="5">HlyD family secretion protein</fullName>
    </recommendedName>
</protein>
<keyword evidence="1" id="KW-0175">Coiled coil</keyword>
<organism evidence="3 4">
    <name type="scientific">Albimonas donghaensis</name>
    <dbReference type="NCBI Taxonomy" id="356660"/>
    <lineage>
        <taxon>Bacteria</taxon>
        <taxon>Pseudomonadati</taxon>
        <taxon>Pseudomonadota</taxon>
        <taxon>Alphaproteobacteria</taxon>
        <taxon>Rhodobacterales</taxon>
        <taxon>Paracoccaceae</taxon>
        <taxon>Albimonas</taxon>
    </lineage>
</organism>
<accession>A0A1H2YZU3</accession>
<dbReference type="Gene3D" id="1.10.287.470">
    <property type="entry name" value="Helix hairpin bin"/>
    <property type="match status" value="1"/>
</dbReference>
<proteinExistence type="predicted"/>
<feature type="coiled-coil region" evidence="1">
    <location>
        <begin position="122"/>
        <end position="156"/>
    </location>
</feature>
<gene>
    <name evidence="3" type="ORF">SAMN05444336_103318</name>
</gene>
<feature type="region of interest" description="Disordered" evidence="2">
    <location>
        <begin position="454"/>
        <end position="484"/>
    </location>
</feature>
<name>A0A1H2YZU3_9RHOB</name>
<evidence type="ECO:0000256" key="1">
    <source>
        <dbReference type="SAM" id="Coils"/>
    </source>
</evidence>
<dbReference type="PANTHER" id="PTHR30469:SF15">
    <property type="entry name" value="HLYD FAMILY OF SECRETION PROTEINS"/>
    <property type="match status" value="1"/>
</dbReference>
<dbReference type="GO" id="GO:0015562">
    <property type="term" value="F:efflux transmembrane transporter activity"/>
    <property type="evidence" value="ECO:0007669"/>
    <property type="project" value="TreeGrafter"/>
</dbReference>
<feature type="region of interest" description="Disordered" evidence="2">
    <location>
        <begin position="512"/>
        <end position="563"/>
    </location>
</feature>
<reference evidence="3 4" key="1">
    <citation type="submission" date="2016-10" db="EMBL/GenBank/DDBJ databases">
        <authorList>
            <person name="de Groot N.N."/>
        </authorList>
    </citation>
    <scope>NUCLEOTIDE SEQUENCE [LARGE SCALE GENOMIC DNA]</scope>
    <source>
        <strain evidence="3 4">DSM 17890</strain>
    </source>
</reference>
<dbReference type="Gene3D" id="2.40.30.170">
    <property type="match status" value="1"/>
</dbReference>
<keyword evidence="4" id="KW-1185">Reference proteome</keyword>
<dbReference type="EMBL" id="FNMZ01000003">
    <property type="protein sequence ID" value="SDX10626.1"/>
    <property type="molecule type" value="Genomic_DNA"/>
</dbReference>
<dbReference type="SUPFAM" id="SSF111369">
    <property type="entry name" value="HlyD-like secretion proteins"/>
    <property type="match status" value="1"/>
</dbReference>
<dbReference type="Proteomes" id="UP000199118">
    <property type="component" value="Unassembled WGS sequence"/>
</dbReference>
<dbReference type="GO" id="GO:1990281">
    <property type="term" value="C:efflux pump complex"/>
    <property type="evidence" value="ECO:0007669"/>
    <property type="project" value="TreeGrafter"/>
</dbReference>
<feature type="compositionally biased region" description="Gly residues" evidence="2">
    <location>
        <begin position="535"/>
        <end position="563"/>
    </location>
</feature>
<evidence type="ECO:0000313" key="3">
    <source>
        <dbReference type="EMBL" id="SDX10626.1"/>
    </source>
</evidence>
<evidence type="ECO:0008006" key="5">
    <source>
        <dbReference type="Google" id="ProtNLM"/>
    </source>
</evidence>
<sequence length="563" mass="58147">MRFLARSLVGALLTVLTLGLVALGLWRMQDAGEEAAGRGAGGGRPGASAERTFAVEVISVEPGRLRPELRAWGAIESARRLELRPARAGLLSELSPAFLDGGAVREGEVLFRIDPADARSDLRRAEIALDEAGTERAAAQAALALAARDLEAARDQRELRASAAARQADLGRRGIGAAANAEVAELALAASEQQVIAREQAQAAAQARAAQAGIELSRAELARADAARALEETVLRAPFDGLVTEVAAVLGRRVNVNEKLGALVDLTRLEAAIRVTNAEFARLVDETGRLRPLPARVSLAQARGLGDPGEGAAVGAPPRRREGGAFVTGRLARAGAATGAAGTGRTLYIRLDPEAGALMREGDFVSVALEEPALDRVASIPAAAATEDGRVLVVNADDRLEERQLRVLRREGDALIVAEAPWGARIVAIRKPQLGPGIKARVAASGDEALRAARRAGAPTAGLSGGETREASPDGGPRPGDEMVTLSPERRAELADRVRANSGLDDADRGRLLDRLADPLVPRRMVERLDQGEPGAAGGGGGGGEARSGGAGADGGSGPRGGG</sequence>
<dbReference type="AlphaFoldDB" id="A0A1H2YZU3"/>
<dbReference type="RefSeq" id="WP_092681657.1">
    <property type="nucleotide sequence ID" value="NZ_FNMZ01000003.1"/>
</dbReference>
<dbReference type="STRING" id="356660.SAMN05444336_103318"/>
<dbReference type="Gene3D" id="2.40.50.100">
    <property type="match status" value="1"/>
</dbReference>
<dbReference type="OrthoDB" id="7626141at2"/>
<evidence type="ECO:0000313" key="4">
    <source>
        <dbReference type="Proteomes" id="UP000199118"/>
    </source>
</evidence>
<evidence type="ECO:0000256" key="2">
    <source>
        <dbReference type="SAM" id="MobiDB-lite"/>
    </source>
</evidence>